<dbReference type="Gene3D" id="3.10.50.40">
    <property type="match status" value="3"/>
</dbReference>
<dbReference type="PANTHER" id="PTHR46512">
    <property type="entry name" value="PEPTIDYLPROLYL ISOMERASE"/>
    <property type="match status" value="1"/>
</dbReference>
<evidence type="ECO:0000256" key="6">
    <source>
        <dbReference type="ARBA" id="ARBA00023235"/>
    </source>
</evidence>
<dbReference type="Proteomes" id="UP001234989">
    <property type="component" value="Chromosome 10"/>
</dbReference>
<evidence type="ECO:0000259" key="9">
    <source>
        <dbReference type="PROSITE" id="PS50059"/>
    </source>
</evidence>
<dbReference type="PROSITE" id="PS50059">
    <property type="entry name" value="FKBP_PPIASE"/>
    <property type="match status" value="3"/>
</dbReference>
<reference evidence="10" key="1">
    <citation type="submission" date="2023-08" db="EMBL/GenBank/DDBJ databases">
        <title>A de novo genome assembly of Solanum verrucosum Schlechtendal, a Mexican diploid species geographically isolated from the other diploid A-genome species in potato relatives.</title>
        <authorList>
            <person name="Hosaka K."/>
        </authorList>
    </citation>
    <scope>NUCLEOTIDE SEQUENCE</scope>
    <source>
        <tissue evidence="10">Young leaves</tissue>
    </source>
</reference>
<evidence type="ECO:0000256" key="5">
    <source>
        <dbReference type="ARBA" id="ARBA00023110"/>
    </source>
</evidence>
<accession>A0AAF0UWS6</accession>
<proteinExistence type="predicted"/>
<dbReference type="AlphaFoldDB" id="A0AAF0UWS6"/>
<dbReference type="GO" id="GO:0003755">
    <property type="term" value="F:peptidyl-prolyl cis-trans isomerase activity"/>
    <property type="evidence" value="ECO:0007669"/>
    <property type="project" value="UniProtKB-KW"/>
</dbReference>
<dbReference type="Gene3D" id="1.25.40.10">
    <property type="entry name" value="Tetratricopeptide repeat domain"/>
    <property type="match status" value="1"/>
</dbReference>
<dbReference type="InterPro" id="IPR011990">
    <property type="entry name" value="TPR-like_helical_dom_sf"/>
</dbReference>
<evidence type="ECO:0000256" key="2">
    <source>
        <dbReference type="ARBA" id="ARBA00013194"/>
    </source>
</evidence>
<evidence type="ECO:0000256" key="4">
    <source>
        <dbReference type="ARBA" id="ARBA00022803"/>
    </source>
</evidence>
<dbReference type="EC" id="5.2.1.8" evidence="2 7"/>
<feature type="domain" description="PPIase FKBP-type" evidence="9">
    <location>
        <begin position="282"/>
        <end position="345"/>
    </location>
</feature>
<evidence type="ECO:0000313" key="11">
    <source>
        <dbReference type="Proteomes" id="UP001234989"/>
    </source>
</evidence>
<sequence length="544" mass="61906">MGDFNSKKSNKLNFETKIQELQEIVIGKEGLRKKILQKGNSWKTPFHGDEIQVHYRVKLQDGEFFDSSYDRGKPFTFKLGQGEVIKGWDEGIATMKKSERAIFTIPPNLAYGEIGSPPLIPPNSTLIFEIELISWNSIRDVSGDGGILKKIIKEGEGWATPRDVDEVLVKYVASSADGNILSQSDDAVEFSLMEGHLYPAMKKSLKTMRKGEIVELTVKPAYCFGNSSFDGDGIGILQSSNSNLIIHLELISWKSVVDVIGDNKVLKKLNKAGEGYDHPNEGSLAKVVYIGKLQDGTIFERKGSDEEPFEYICLEDQLNENLDRAIMTMKKGEEAIVTINSDSIFYEIKLVDFNKEKPFWKMDTKEKIEACDKIKNEGNVLFKDGKFQCASMKYEKECNSFSFLFFCLDLHITITICLSLRQASKFIEFDHSFNNDEKCRANTLRLSCYLNNAACKLKMGEHQEASKLCSKVIEYDPCNVKALFRRAQAYLRINELERAEIDIKKALEVDPNNRDVKVMYKELKNKQKQYAQQEVEIFSTMLSR</sequence>
<evidence type="ECO:0000256" key="1">
    <source>
        <dbReference type="ARBA" id="ARBA00000971"/>
    </source>
</evidence>
<feature type="domain" description="PPIase FKBP-type" evidence="9">
    <location>
        <begin position="164"/>
        <end position="254"/>
    </location>
</feature>
<keyword evidence="4 8" id="KW-0802">TPR repeat</keyword>
<feature type="domain" description="PPIase FKBP-type" evidence="9">
    <location>
        <begin position="48"/>
        <end position="136"/>
    </location>
</feature>
<dbReference type="EMBL" id="CP133621">
    <property type="protein sequence ID" value="WMV52934.1"/>
    <property type="molecule type" value="Genomic_DNA"/>
</dbReference>
<dbReference type="SMART" id="SM00028">
    <property type="entry name" value="TPR"/>
    <property type="match status" value="2"/>
</dbReference>
<evidence type="ECO:0000256" key="3">
    <source>
        <dbReference type="ARBA" id="ARBA00022737"/>
    </source>
</evidence>
<dbReference type="Pfam" id="PF14559">
    <property type="entry name" value="TPR_19"/>
    <property type="match status" value="1"/>
</dbReference>
<dbReference type="SUPFAM" id="SSF54534">
    <property type="entry name" value="FKBP-like"/>
    <property type="match status" value="3"/>
</dbReference>
<name>A0AAF0UWS6_SOLVR</name>
<protein>
    <recommendedName>
        <fullName evidence="2 7">peptidylprolyl isomerase</fullName>
        <ecNumber evidence="2 7">5.2.1.8</ecNumber>
    </recommendedName>
</protein>
<evidence type="ECO:0000256" key="7">
    <source>
        <dbReference type="PROSITE-ProRule" id="PRU00277"/>
    </source>
</evidence>
<dbReference type="SUPFAM" id="SSF48452">
    <property type="entry name" value="TPR-like"/>
    <property type="match status" value="1"/>
</dbReference>
<dbReference type="InterPro" id="IPR046357">
    <property type="entry name" value="PPIase_dom_sf"/>
</dbReference>
<evidence type="ECO:0000313" key="10">
    <source>
        <dbReference type="EMBL" id="WMV52934.1"/>
    </source>
</evidence>
<dbReference type="PROSITE" id="PS50005">
    <property type="entry name" value="TPR"/>
    <property type="match status" value="1"/>
</dbReference>
<keyword evidence="3" id="KW-0677">Repeat</keyword>
<feature type="repeat" description="TPR" evidence="8">
    <location>
        <begin position="480"/>
        <end position="513"/>
    </location>
</feature>
<dbReference type="Pfam" id="PF00254">
    <property type="entry name" value="FKBP_C"/>
    <property type="match status" value="3"/>
</dbReference>
<organism evidence="10 11">
    <name type="scientific">Solanum verrucosum</name>
    <dbReference type="NCBI Taxonomy" id="315347"/>
    <lineage>
        <taxon>Eukaryota</taxon>
        <taxon>Viridiplantae</taxon>
        <taxon>Streptophyta</taxon>
        <taxon>Embryophyta</taxon>
        <taxon>Tracheophyta</taxon>
        <taxon>Spermatophyta</taxon>
        <taxon>Magnoliopsida</taxon>
        <taxon>eudicotyledons</taxon>
        <taxon>Gunneridae</taxon>
        <taxon>Pentapetalae</taxon>
        <taxon>asterids</taxon>
        <taxon>lamiids</taxon>
        <taxon>Solanales</taxon>
        <taxon>Solanaceae</taxon>
        <taxon>Solanoideae</taxon>
        <taxon>Solaneae</taxon>
        <taxon>Solanum</taxon>
    </lineage>
</organism>
<evidence type="ECO:0000256" key="8">
    <source>
        <dbReference type="PROSITE-ProRule" id="PRU00339"/>
    </source>
</evidence>
<dbReference type="InterPro" id="IPR050754">
    <property type="entry name" value="FKBP4/5/8-like"/>
</dbReference>
<keyword evidence="5 7" id="KW-0697">Rotamase</keyword>
<dbReference type="FunFam" id="3.10.50.40:FF:000025">
    <property type="entry name" value="Peptidylprolyl isomerase"/>
    <property type="match status" value="1"/>
</dbReference>
<dbReference type="PROSITE" id="PS50293">
    <property type="entry name" value="TPR_REGION"/>
    <property type="match status" value="1"/>
</dbReference>
<dbReference type="InterPro" id="IPR001179">
    <property type="entry name" value="PPIase_FKBP_dom"/>
</dbReference>
<dbReference type="InterPro" id="IPR019734">
    <property type="entry name" value="TPR_rpt"/>
</dbReference>
<comment type="catalytic activity">
    <reaction evidence="1 7">
        <text>[protein]-peptidylproline (omega=180) = [protein]-peptidylproline (omega=0)</text>
        <dbReference type="Rhea" id="RHEA:16237"/>
        <dbReference type="Rhea" id="RHEA-COMP:10747"/>
        <dbReference type="Rhea" id="RHEA-COMP:10748"/>
        <dbReference type="ChEBI" id="CHEBI:83833"/>
        <dbReference type="ChEBI" id="CHEBI:83834"/>
        <dbReference type="EC" id="5.2.1.8"/>
    </reaction>
</comment>
<gene>
    <name evidence="10" type="ORF">MTR67_046319</name>
</gene>
<keyword evidence="6 7" id="KW-0413">Isomerase</keyword>
<dbReference type="PANTHER" id="PTHR46512:SF11">
    <property type="entry name" value="PEPTIDYLPROLYL ISOMERASE"/>
    <property type="match status" value="1"/>
</dbReference>
<keyword evidence="11" id="KW-1185">Reference proteome</keyword>